<organism evidence="2 3">
    <name type="scientific">Aplysia californica</name>
    <name type="common">California sea hare</name>
    <dbReference type="NCBI Taxonomy" id="6500"/>
    <lineage>
        <taxon>Eukaryota</taxon>
        <taxon>Metazoa</taxon>
        <taxon>Spiralia</taxon>
        <taxon>Lophotrochozoa</taxon>
        <taxon>Mollusca</taxon>
        <taxon>Gastropoda</taxon>
        <taxon>Heterobranchia</taxon>
        <taxon>Euthyneura</taxon>
        <taxon>Tectipleura</taxon>
        <taxon>Aplysiida</taxon>
        <taxon>Aplysioidea</taxon>
        <taxon>Aplysiidae</taxon>
        <taxon>Aplysia</taxon>
    </lineage>
</organism>
<evidence type="ECO:0000313" key="3">
    <source>
        <dbReference type="RefSeq" id="XP_005108421.1"/>
    </source>
</evidence>
<accession>A0ABM0K4B5</accession>
<dbReference type="PROSITE" id="PS51186">
    <property type="entry name" value="GNAT"/>
    <property type="match status" value="1"/>
</dbReference>
<dbReference type="SUPFAM" id="SSF55729">
    <property type="entry name" value="Acyl-CoA N-acyltransferases (Nat)"/>
    <property type="match status" value="1"/>
</dbReference>
<dbReference type="InterPro" id="IPR000182">
    <property type="entry name" value="GNAT_dom"/>
</dbReference>
<dbReference type="InterPro" id="IPR016181">
    <property type="entry name" value="Acyl_CoA_acyltransferase"/>
</dbReference>
<keyword evidence="2" id="KW-1185">Reference proteome</keyword>
<dbReference type="Gene3D" id="3.40.630.30">
    <property type="match status" value="1"/>
</dbReference>
<dbReference type="GeneID" id="101860199"/>
<dbReference type="Pfam" id="PF00583">
    <property type="entry name" value="Acetyltransf_1"/>
    <property type="match status" value="1"/>
</dbReference>
<protein>
    <submittedName>
        <fullName evidence="3">Uncharacterized protein LOC101860199</fullName>
    </submittedName>
</protein>
<dbReference type="Proteomes" id="UP000694888">
    <property type="component" value="Unplaced"/>
</dbReference>
<feature type="domain" description="N-acetyltransferase" evidence="1">
    <location>
        <begin position="26"/>
        <end position="187"/>
    </location>
</feature>
<dbReference type="RefSeq" id="XP_005108421.1">
    <property type="nucleotide sequence ID" value="XM_005108364.3"/>
</dbReference>
<sequence length="192" mass="21330">MLLKEYSKMSASVVPYSTTLVDGRHVIVDAMTELQIHETYILVQEAAQSGQGFGADEYADEKEFLEDISDGFQFAVMDKDSGEMVAAFILAISKYSRGCQVADPFIVVKKNQRGCRLGTFCMDKCVQFAKELGFMGIYCDTFSNNTAMIKIIESIPGFQKVGCLPMGGVMKDGRIVGTEIYYKDLRSDQERG</sequence>
<proteinExistence type="predicted"/>
<evidence type="ECO:0000313" key="2">
    <source>
        <dbReference type="Proteomes" id="UP000694888"/>
    </source>
</evidence>
<evidence type="ECO:0000259" key="1">
    <source>
        <dbReference type="PROSITE" id="PS51186"/>
    </source>
</evidence>
<name>A0ABM0K4B5_APLCA</name>
<gene>
    <name evidence="3" type="primary">LOC101860199</name>
</gene>
<reference evidence="3" key="1">
    <citation type="submission" date="2025-08" db="UniProtKB">
        <authorList>
            <consortium name="RefSeq"/>
        </authorList>
    </citation>
    <scope>IDENTIFICATION</scope>
</reference>